<reference evidence="1 2" key="1">
    <citation type="submission" date="2019-07" db="EMBL/GenBank/DDBJ databases">
        <title>Rufibacter sp. nov., isolated from lake sediment.</title>
        <authorList>
            <person name="Qu J.-H."/>
        </authorList>
    </citation>
    <scope>NUCLEOTIDE SEQUENCE [LARGE SCALE GENOMIC DNA]</scope>
    <source>
        <strain evidence="1 2">NBS58-1</strain>
    </source>
</reference>
<dbReference type="OrthoDB" id="9933041at2"/>
<gene>
    <name evidence="1" type="ORF">FOA19_23175</name>
</gene>
<dbReference type="Proteomes" id="UP000324133">
    <property type="component" value="Unassembled WGS sequence"/>
</dbReference>
<proteinExistence type="predicted"/>
<sequence>MFVKLPAVGSIQEMILNTDFIVSVTLDTTKSAGVLEIELVKGDRTQVLEYYFEQEGEMEQMYGRLDGLLGAVSLHAPGTGERRTAG</sequence>
<evidence type="ECO:0000313" key="2">
    <source>
        <dbReference type="Proteomes" id="UP000324133"/>
    </source>
</evidence>
<name>A0A5B6TA46_9BACT</name>
<dbReference type="EMBL" id="VKKY01000005">
    <property type="protein sequence ID" value="KAA3435949.1"/>
    <property type="molecule type" value="Genomic_DNA"/>
</dbReference>
<accession>A0A5B6TA46</accession>
<evidence type="ECO:0000313" key="1">
    <source>
        <dbReference type="EMBL" id="KAA3435949.1"/>
    </source>
</evidence>
<keyword evidence="2" id="KW-1185">Reference proteome</keyword>
<dbReference type="RefSeq" id="WP_149093263.1">
    <property type="nucleotide sequence ID" value="NZ_VKKY01000005.1"/>
</dbReference>
<protein>
    <submittedName>
        <fullName evidence="1">Uncharacterized protein</fullName>
    </submittedName>
</protein>
<comment type="caution">
    <text evidence="1">The sequence shown here is derived from an EMBL/GenBank/DDBJ whole genome shotgun (WGS) entry which is preliminary data.</text>
</comment>
<organism evidence="1 2">
    <name type="scientific">Rufibacter hautae</name>
    <dbReference type="NCBI Taxonomy" id="2595005"/>
    <lineage>
        <taxon>Bacteria</taxon>
        <taxon>Pseudomonadati</taxon>
        <taxon>Bacteroidota</taxon>
        <taxon>Cytophagia</taxon>
        <taxon>Cytophagales</taxon>
        <taxon>Hymenobacteraceae</taxon>
        <taxon>Rufibacter</taxon>
    </lineage>
</organism>
<dbReference type="AlphaFoldDB" id="A0A5B6TA46"/>